<dbReference type="AlphaFoldDB" id="A0A0D0CA73"/>
<evidence type="ECO:0000256" key="1">
    <source>
        <dbReference type="SAM" id="MobiDB-lite"/>
    </source>
</evidence>
<keyword evidence="2" id="KW-1133">Transmembrane helix</keyword>
<feature type="region of interest" description="Disordered" evidence="1">
    <location>
        <begin position="79"/>
        <end position="99"/>
    </location>
</feature>
<dbReference type="EMBL" id="KN834780">
    <property type="protein sequence ID" value="KIK59364.1"/>
    <property type="molecule type" value="Genomic_DNA"/>
</dbReference>
<evidence type="ECO:0000313" key="3">
    <source>
        <dbReference type="EMBL" id="KIK59364.1"/>
    </source>
</evidence>
<sequence length="159" mass="17778">MSRIEQRITDGRAHTYIVRLSKRGDISSGAAVGLAMGGAALVIIIICLLIRIFAPREAPVAIRTDTNPPDVRAIPYTLRPAWPPQSTPSTSGGPAASQRQRVPVLGSVIPYTLRPAWPRNSTITPYNLRPEQNNQERTQYQNVNLKRYRLMLQPRMPRL</sequence>
<keyword evidence="4" id="KW-1185">Reference proteome</keyword>
<keyword evidence="2" id="KW-0812">Transmembrane</keyword>
<organism evidence="3 4">
    <name type="scientific">Collybiopsis luxurians FD-317 M1</name>
    <dbReference type="NCBI Taxonomy" id="944289"/>
    <lineage>
        <taxon>Eukaryota</taxon>
        <taxon>Fungi</taxon>
        <taxon>Dikarya</taxon>
        <taxon>Basidiomycota</taxon>
        <taxon>Agaricomycotina</taxon>
        <taxon>Agaricomycetes</taxon>
        <taxon>Agaricomycetidae</taxon>
        <taxon>Agaricales</taxon>
        <taxon>Marasmiineae</taxon>
        <taxon>Omphalotaceae</taxon>
        <taxon>Collybiopsis</taxon>
        <taxon>Collybiopsis luxurians</taxon>
    </lineage>
</organism>
<proteinExistence type="predicted"/>
<dbReference type="HOGENOM" id="CLU_1660962_0_0_1"/>
<feature type="transmembrane region" description="Helical" evidence="2">
    <location>
        <begin position="30"/>
        <end position="54"/>
    </location>
</feature>
<gene>
    <name evidence="3" type="ORF">GYMLUDRAFT_1004808</name>
</gene>
<name>A0A0D0CA73_9AGAR</name>
<evidence type="ECO:0000256" key="2">
    <source>
        <dbReference type="SAM" id="Phobius"/>
    </source>
</evidence>
<accession>A0A0D0CA73</accession>
<evidence type="ECO:0000313" key="4">
    <source>
        <dbReference type="Proteomes" id="UP000053593"/>
    </source>
</evidence>
<protein>
    <submittedName>
        <fullName evidence="3">Uncharacterized protein</fullName>
    </submittedName>
</protein>
<dbReference type="Proteomes" id="UP000053593">
    <property type="component" value="Unassembled WGS sequence"/>
</dbReference>
<reference evidence="3 4" key="1">
    <citation type="submission" date="2014-04" db="EMBL/GenBank/DDBJ databases">
        <title>Evolutionary Origins and Diversification of the Mycorrhizal Mutualists.</title>
        <authorList>
            <consortium name="DOE Joint Genome Institute"/>
            <consortium name="Mycorrhizal Genomics Consortium"/>
            <person name="Kohler A."/>
            <person name="Kuo A."/>
            <person name="Nagy L.G."/>
            <person name="Floudas D."/>
            <person name="Copeland A."/>
            <person name="Barry K.W."/>
            <person name="Cichocki N."/>
            <person name="Veneault-Fourrey C."/>
            <person name="LaButti K."/>
            <person name="Lindquist E.A."/>
            <person name="Lipzen A."/>
            <person name="Lundell T."/>
            <person name="Morin E."/>
            <person name="Murat C."/>
            <person name="Riley R."/>
            <person name="Ohm R."/>
            <person name="Sun H."/>
            <person name="Tunlid A."/>
            <person name="Henrissat B."/>
            <person name="Grigoriev I.V."/>
            <person name="Hibbett D.S."/>
            <person name="Martin F."/>
        </authorList>
    </citation>
    <scope>NUCLEOTIDE SEQUENCE [LARGE SCALE GENOMIC DNA]</scope>
    <source>
        <strain evidence="3 4">FD-317 M1</strain>
    </source>
</reference>
<keyword evidence="2" id="KW-0472">Membrane</keyword>